<dbReference type="PANTHER" id="PTHR33121">
    <property type="entry name" value="CYCLIC DI-GMP PHOSPHODIESTERASE PDEF"/>
    <property type="match status" value="1"/>
</dbReference>
<dbReference type="InterPro" id="IPR029787">
    <property type="entry name" value="Nucleotide_cyclase"/>
</dbReference>
<feature type="transmembrane region" description="Helical" evidence="1">
    <location>
        <begin position="35"/>
        <end position="57"/>
    </location>
</feature>
<keyword evidence="1" id="KW-0472">Membrane</keyword>
<dbReference type="EMBL" id="JACIBU010000001">
    <property type="protein sequence ID" value="MBB3674368.1"/>
    <property type="molecule type" value="Genomic_DNA"/>
</dbReference>
<accession>A0A839XTH6</accession>
<dbReference type="PROSITE" id="PS51257">
    <property type="entry name" value="PROKAR_LIPOPROTEIN"/>
    <property type="match status" value="1"/>
</dbReference>
<dbReference type="InterPro" id="IPR043128">
    <property type="entry name" value="Rev_trsase/Diguanyl_cyclase"/>
</dbReference>
<evidence type="ECO:0000259" key="3">
    <source>
        <dbReference type="PROSITE" id="PS50887"/>
    </source>
</evidence>
<dbReference type="PANTHER" id="PTHR33121:SF79">
    <property type="entry name" value="CYCLIC DI-GMP PHOSPHODIESTERASE PDED-RELATED"/>
    <property type="match status" value="1"/>
</dbReference>
<keyword evidence="1" id="KW-1133">Transmembrane helix</keyword>
<dbReference type="InterPro" id="IPR050706">
    <property type="entry name" value="Cyclic-di-GMP_PDE-like"/>
</dbReference>
<evidence type="ECO:0000313" key="5">
    <source>
        <dbReference type="Proteomes" id="UP000580718"/>
    </source>
</evidence>
<dbReference type="SUPFAM" id="SSF141868">
    <property type="entry name" value="EAL domain-like"/>
    <property type="match status" value="1"/>
</dbReference>
<dbReference type="InterPro" id="IPR001633">
    <property type="entry name" value="EAL_dom"/>
</dbReference>
<feature type="transmembrane region" description="Helical" evidence="1">
    <location>
        <begin position="135"/>
        <end position="156"/>
    </location>
</feature>
<dbReference type="CDD" id="cd01948">
    <property type="entry name" value="EAL"/>
    <property type="match status" value="1"/>
</dbReference>
<dbReference type="AlphaFoldDB" id="A0A839XTH6"/>
<feature type="domain" description="EAL" evidence="2">
    <location>
        <begin position="315"/>
        <end position="569"/>
    </location>
</feature>
<reference evidence="4 5" key="1">
    <citation type="submission" date="2020-08" db="EMBL/GenBank/DDBJ databases">
        <title>Sequencing the genomes of 1000 actinobacteria strains.</title>
        <authorList>
            <person name="Klenk H.-P."/>
        </authorList>
    </citation>
    <scope>NUCLEOTIDE SEQUENCE [LARGE SCALE GENOMIC DNA]</scope>
    <source>
        <strain evidence="4 5">DSM 16678</strain>
    </source>
</reference>
<dbReference type="FunFam" id="3.30.70.270:FF:000001">
    <property type="entry name" value="Diguanylate cyclase domain protein"/>
    <property type="match status" value="1"/>
</dbReference>
<dbReference type="InterPro" id="IPR035919">
    <property type="entry name" value="EAL_sf"/>
</dbReference>
<dbReference type="Proteomes" id="UP000580718">
    <property type="component" value="Unassembled WGS sequence"/>
</dbReference>
<feature type="transmembrane region" description="Helical" evidence="1">
    <location>
        <begin position="64"/>
        <end position="81"/>
    </location>
</feature>
<dbReference type="Pfam" id="PF00990">
    <property type="entry name" value="GGDEF"/>
    <property type="match status" value="1"/>
</dbReference>
<evidence type="ECO:0000256" key="1">
    <source>
        <dbReference type="SAM" id="Phobius"/>
    </source>
</evidence>
<dbReference type="NCBIfam" id="TIGR00254">
    <property type="entry name" value="GGDEF"/>
    <property type="match status" value="1"/>
</dbReference>
<dbReference type="RefSeq" id="WP_146251497.1">
    <property type="nucleotide sequence ID" value="NZ_JACIBU010000001.1"/>
</dbReference>
<dbReference type="SMART" id="SM00052">
    <property type="entry name" value="EAL"/>
    <property type="match status" value="1"/>
</dbReference>
<dbReference type="SMART" id="SM00267">
    <property type="entry name" value="GGDEF"/>
    <property type="match status" value="1"/>
</dbReference>
<evidence type="ECO:0000259" key="2">
    <source>
        <dbReference type="PROSITE" id="PS50883"/>
    </source>
</evidence>
<dbReference type="Gene3D" id="3.20.20.450">
    <property type="entry name" value="EAL domain"/>
    <property type="match status" value="1"/>
</dbReference>
<dbReference type="Gene3D" id="3.30.70.270">
    <property type="match status" value="1"/>
</dbReference>
<evidence type="ECO:0000313" key="4">
    <source>
        <dbReference type="EMBL" id="MBB3674368.1"/>
    </source>
</evidence>
<dbReference type="OrthoDB" id="23692at2"/>
<feature type="transmembrane region" description="Helical" evidence="1">
    <location>
        <begin position="87"/>
        <end position="107"/>
    </location>
</feature>
<name>A0A839XTH6_9ACTN</name>
<feature type="domain" description="GGDEF" evidence="3">
    <location>
        <begin position="192"/>
        <end position="313"/>
    </location>
</feature>
<comment type="caution">
    <text evidence="4">The sequence shown here is derived from an EMBL/GenBank/DDBJ whole genome shotgun (WGS) entry which is preliminary data.</text>
</comment>
<dbReference type="InterPro" id="IPR000160">
    <property type="entry name" value="GGDEF_dom"/>
</dbReference>
<dbReference type="SUPFAM" id="SSF55073">
    <property type="entry name" value="Nucleotide cyclase"/>
    <property type="match status" value="1"/>
</dbReference>
<organism evidence="4 5">
    <name type="scientific">Modestobacter versicolor</name>
    <dbReference type="NCBI Taxonomy" id="429133"/>
    <lineage>
        <taxon>Bacteria</taxon>
        <taxon>Bacillati</taxon>
        <taxon>Actinomycetota</taxon>
        <taxon>Actinomycetes</taxon>
        <taxon>Geodermatophilales</taxon>
        <taxon>Geodermatophilaceae</taxon>
        <taxon>Modestobacter</taxon>
    </lineage>
</organism>
<dbReference type="PROSITE" id="PS50887">
    <property type="entry name" value="GGDEF"/>
    <property type="match status" value="1"/>
</dbReference>
<dbReference type="GO" id="GO:0071111">
    <property type="term" value="F:cyclic-guanylate-specific phosphodiesterase activity"/>
    <property type="evidence" value="ECO:0007669"/>
    <property type="project" value="InterPro"/>
</dbReference>
<keyword evidence="1" id="KW-0812">Transmembrane</keyword>
<dbReference type="Pfam" id="PF00563">
    <property type="entry name" value="EAL"/>
    <property type="match status" value="1"/>
</dbReference>
<sequence>MATPRMMARVLATFYVAAGIAGLFAACAPGAESDGRWVILSLAAGALSAGAVTFRWGARWPRHAYHWPVASGAVLVALVVVSSPGPATAMAAAALLAFAAVDACFFFSLPLAWLHMAFGISAVTAALMVQGEVPLSIALALDSIVVALGTVVRGLVIRASSASRDPLTGLANRRGFDDSLHELRSASSRTTKVLSAALIDLDHFKRINDTAGHEEGDRVLCRIADVWGRELPPGAVLARHGGDEFALLLPGVTGPDAVALVRRIAAQHPDIGVSVGVAECRPGETAAELMRRADHALYDAKRAGRGRCELDGGTDLELIRDLAAALAAGDVQVHYQPIVALPDGDVVGVEALARWTHPERGPVPPGEFVAAAEQSGLIHALGDHVLRTACADLAGVRTAAGLQVTLGVNVSGRELSDPGCADRVQAALAATGFPAGHLVVEVTESLVEGESATALATLHALRAACLTVSIDDFGTGYSSLSRLDTLPADVLKLDRAFVATLDASPRRAQMLRSLVSMCRALGLDVVAEGVETPEQEAAVRAVGCTFAQGWLYGRAVPLAEFVAGPGMSGGRRVPRDVTSSVA</sequence>
<dbReference type="PROSITE" id="PS50883">
    <property type="entry name" value="EAL"/>
    <property type="match status" value="1"/>
</dbReference>
<gene>
    <name evidence="4" type="ORF">FHX36_000103</name>
</gene>
<dbReference type="CDD" id="cd01949">
    <property type="entry name" value="GGDEF"/>
    <property type="match status" value="1"/>
</dbReference>
<proteinExistence type="predicted"/>
<protein>
    <submittedName>
        <fullName evidence="4">Diguanylate cyclase (GGDEF)-like protein</fullName>
    </submittedName>
</protein>